<evidence type="ECO:0000259" key="9">
    <source>
        <dbReference type="PROSITE" id="PS51755"/>
    </source>
</evidence>
<feature type="domain" description="OmpR/PhoB-type" evidence="9">
    <location>
        <begin position="126"/>
        <end position="221"/>
    </location>
</feature>
<dbReference type="Proteomes" id="UP000035159">
    <property type="component" value="Chromosome"/>
</dbReference>
<dbReference type="CDD" id="cd00383">
    <property type="entry name" value="trans_reg_C"/>
    <property type="match status" value="1"/>
</dbReference>
<dbReference type="Pfam" id="PF00486">
    <property type="entry name" value="Trans_reg_C"/>
    <property type="match status" value="1"/>
</dbReference>
<evidence type="ECO:0000313" key="10">
    <source>
        <dbReference type="EMBL" id="AKI97290.1"/>
    </source>
</evidence>
<dbReference type="FunFam" id="1.10.10.10:FF:000005">
    <property type="entry name" value="Two-component system response regulator"/>
    <property type="match status" value="1"/>
</dbReference>
<dbReference type="RefSeq" id="WP_047754424.1">
    <property type="nucleotide sequence ID" value="NZ_CAJUHA010000008.1"/>
</dbReference>
<keyword evidence="5" id="KW-0804">Transcription</keyword>
<dbReference type="PATRIC" id="fig|1330330.3.peg.1019"/>
<evidence type="ECO:0000256" key="2">
    <source>
        <dbReference type="ARBA" id="ARBA00023012"/>
    </source>
</evidence>
<evidence type="ECO:0000256" key="6">
    <source>
        <dbReference type="PROSITE-ProRule" id="PRU00169"/>
    </source>
</evidence>
<dbReference type="STRING" id="1330330.IX53_05080"/>
<dbReference type="GO" id="GO:0005829">
    <property type="term" value="C:cytosol"/>
    <property type="evidence" value="ECO:0007669"/>
    <property type="project" value="TreeGrafter"/>
</dbReference>
<reference evidence="10 11" key="1">
    <citation type="submission" date="2015-04" db="EMBL/GenBank/DDBJ databases">
        <title>Complete Genome Sequence of Kosmotoga pacifica SLHLJ1.</title>
        <authorList>
            <person name="Jiang L.J."/>
            <person name="Shao Z.Z."/>
            <person name="Jebbar M."/>
        </authorList>
    </citation>
    <scope>NUCLEOTIDE SEQUENCE [LARGE SCALE GENOMIC DNA]</scope>
    <source>
        <strain evidence="10 11">SLHLJ1</strain>
    </source>
</reference>
<dbReference type="SMART" id="SM00862">
    <property type="entry name" value="Trans_reg_C"/>
    <property type="match status" value="1"/>
</dbReference>
<keyword evidence="2" id="KW-0902">Two-component regulatory system</keyword>
<evidence type="ECO:0000256" key="3">
    <source>
        <dbReference type="ARBA" id="ARBA00023015"/>
    </source>
</evidence>
<sequence length="221" mass="25262">MDRKRLLLVEDDPHISRFLKLELEHSGYEVLQAVTGDEALDVLEREKLDLVILDVMLPGIDGFGVLRFIRDEVSEELPVIMLTARGEVSDRVKGLKGGADDYVVKPFHIEELLARIEALLRRQKSARKLSHDVLEMDVDRREVVVSGKIIELSKTEFELLRVLLENKGIVMSKEKLLELVWGAEDWGNPNVVEVYVNYLRKKLGEHGKMIHTVRGIGYVIK</sequence>
<accession>A0A0G2Z6Q5</accession>
<feature type="modified residue" description="4-aspartylphosphate" evidence="6">
    <location>
        <position position="54"/>
    </location>
</feature>
<name>A0A0G2Z6Q5_9BACT</name>
<keyword evidence="11" id="KW-1185">Reference proteome</keyword>
<protein>
    <submittedName>
        <fullName evidence="10">Response regulator ArlR</fullName>
    </submittedName>
</protein>
<evidence type="ECO:0000256" key="7">
    <source>
        <dbReference type="PROSITE-ProRule" id="PRU01091"/>
    </source>
</evidence>
<dbReference type="PROSITE" id="PS51755">
    <property type="entry name" value="OMPR_PHOB"/>
    <property type="match status" value="1"/>
</dbReference>
<dbReference type="GO" id="GO:0032993">
    <property type="term" value="C:protein-DNA complex"/>
    <property type="evidence" value="ECO:0007669"/>
    <property type="project" value="TreeGrafter"/>
</dbReference>
<dbReference type="InterPro" id="IPR011006">
    <property type="entry name" value="CheY-like_superfamily"/>
</dbReference>
<dbReference type="CDD" id="cd17574">
    <property type="entry name" value="REC_OmpR"/>
    <property type="match status" value="1"/>
</dbReference>
<dbReference type="InterPro" id="IPR001867">
    <property type="entry name" value="OmpR/PhoB-type_DNA-bd"/>
</dbReference>
<feature type="domain" description="Response regulatory" evidence="8">
    <location>
        <begin position="5"/>
        <end position="120"/>
    </location>
</feature>
<dbReference type="GO" id="GO:0000976">
    <property type="term" value="F:transcription cis-regulatory region binding"/>
    <property type="evidence" value="ECO:0007669"/>
    <property type="project" value="TreeGrafter"/>
</dbReference>
<dbReference type="AlphaFoldDB" id="A0A0G2Z6Q5"/>
<dbReference type="SUPFAM" id="SSF52172">
    <property type="entry name" value="CheY-like"/>
    <property type="match status" value="1"/>
</dbReference>
<evidence type="ECO:0000256" key="5">
    <source>
        <dbReference type="ARBA" id="ARBA00023163"/>
    </source>
</evidence>
<dbReference type="InterPro" id="IPR001789">
    <property type="entry name" value="Sig_transdc_resp-reg_receiver"/>
</dbReference>
<dbReference type="InterPro" id="IPR039420">
    <property type="entry name" value="WalR-like"/>
</dbReference>
<keyword evidence="4 7" id="KW-0238">DNA-binding</keyword>
<evidence type="ECO:0000256" key="4">
    <source>
        <dbReference type="ARBA" id="ARBA00023125"/>
    </source>
</evidence>
<evidence type="ECO:0000259" key="8">
    <source>
        <dbReference type="PROSITE" id="PS50110"/>
    </source>
</evidence>
<dbReference type="Gene3D" id="3.40.50.2300">
    <property type="match status" value="1"/>
</dbReference>
<dbReference type="SMART" id="SM00448">
    <property type="entry name" value="REC"/>
    <property type="match status" value="1"/>
</dbReference>
<dbReference type="Gene3D" id="6.10.250.690">
    <property type="match status" value="1"/>
</dbReference>
<keyword evidence="1 6" id="KW-0597">Phosphoprotein</keyword>
<feature type="DNA-binding region" description="OmpR/PhoB-type" evidence="7">
    <location>
        <begin position="126"/>
        <end position="221"/>
    </location>
</feature>
<dbReference type="EMBL" id="CP011232">
    <property type="protein sequence ID" value="AKI97290.1"/>
    <property type="molecule type" value="Genomic_DNA"/>
</dbReference>
<organism evidence="10 11">
    <name type="scientific">Kosmotoga pacifica</name>
    <dbReference type="NCBI Taxonomy" id="1330330"/>
    <lineage>
        <taxon>Bacteria</taxon>
        <taxon>Thermotogati</taxon>
        <taxon>Thermotogota</taxon>
        <taxon>Thermotogae</taxon>
        <taxon>Kosmotogales</taxon>
        <taxon>Kosmotogaceae</taxon>
        <taxon>Kosmotoga</taxon>
    </lineage>
</organism>
<dbReference type="PANTHER" id="PTHR48111:SF22">
    <property type="entry name" value="REGULATOR OF RPOS"/>
    <property type="match status" value="1"/>
</dbReference>
<dbReference type="InterPro" id="IPR036388">
    <property type="entry name" value="WH-like_DNA-bd_sf"/>
</dbReference>
<dbReference type="Pfam" id="PF00072">
    <property type="entry name" value="Response_reg"/>
    <property type="match status" value="1"/>
</dbReference>
<dbReference type="FunFam" id="3.40.50.2300:FF:000001">
    <property type="entry name" value="DNA-binding response regulator PhoB"/>
    <property type="match status" value="1"/>
</dbReference>
<dbReference type="PROSITE" id="PS50110">
    <property type="entry name" value="RESPONSE_REGULATORY"/>
    <property type="match status" value="1"/>
</dbReference>
<evidence type="ECO:0000313" key="11">
    <source>
        <dbReference type="Proteomes" id="UP000035159"/>
    </source>
</evidence>
<dbReference type="PANTHER" id="PTHR48111">
    <property type="entry name" value="REGULATOR OF RPOS"/>
    <property type="match status" value="1"/>
</dbReference>
<proteinExistence type="predicted"/>
<dbReference type="GO" id="GO:0006355">
    <property type="term" value="P:regulation of DNA-templated transcription"/>
    <property type="evidence" value="ECO:0007669"/>
    <property type="project" value="InterPro"/>
</dbReference>
<dbReference type="GO" id="GO:0000156">
    <property type="term" value="F:phosphorelay response regulator activity"/>
    <property type="evidence" value="ECO:0007669"/>
    <property type="project" value="TreeGrafter"/>
</dbReference>
<dbReference type="OrthoDB" id="48397at2"/>
<keyword evidence="3" id="KW-0805">Transcription regulation</keyword>
<gene>
    <name evidence="10" type="ORF">IX53_05080</name>
</gene>
<dbReference type="Gene3D" id="1.10.10.10">
    <property type="entry name" value="Winged helix-like DNA-binding domain superfamily/Winged helix DNA-binding domain"/>
    <property type="match status" value="1"/>
</dbReference>
<dbReference type="KEGG" id="kpf:IX53_05080"/>
<evidence type="ECO:0000256" key="1">
    <source>
        <dbReference type="ARBA" id="ARBA00022553"/>
    </source>
</evidence>